<feature type="signal peptide" evidence="1">
    <location>
        <begin position="1"/>
        <end position="25"/>
    </location>
</feature>
<dbReference type="STRING" id="1499966.U14_03591"/>
<reference evidence="2" key="1">
    <citation type="journal article" date="2015" name="PeerJ">
        <title>First genomic representation of candidate bacterial phylum KSB3 points to enhanced environmental sensing as a trigger of wastewater bulking.</title>
        <authorList>
            <person name="Sekiguchi Y."/>
            <person name="Ohashi A."/>
            <person name="Parks D.H."/>
            <person name="Yamauchi T."/>
            <person name="Tyson G.W."/>
            <person name="Hugenholtz P."/>
        </authorList>
    </citation>
    <scope>NUCLEOTIDE SEQUENCE [LARGE SCALE GENOMIC DNA]</scope>
</reference>
<dbReference type="AlphaFoldDB" id="A0A081BPM4"/>
<evidence type="ECO:0000313" key="2">
    <source>
        <dbReference type="EMBL" id="GAK52340.1"/>
    </source>
</evidence>
<evidence type="ECO:0008006" key="4">
    <source>
        <dbReference type="Google" id="ProtNLM"/>
    </source>
</evidence>
<feature type="chain" id="PRO_5001755230" description="DUF4197 domain-containing protein" evidence="1">
    <location>
        <begin position="26"/>
        <end position="227"/>
    </location>
</feature>
<sequence>MKSGYWKIMVIVVGMVLFSVCSASAQLESELTDGLKEALKIGTENAVKLVSQEDGFYKNELIKILLPENLRKAEDILKKAGFEAVIDEFELSMNRAAEKAAVSAVSLFGDAITQMTIDDALNILNGKENEATLYFQEKTSAALTTAFQPIIQTAMNDVGVTNAYQSLQKQVTSALPLGVGDMFDIDLSAYVTEKALDGLFTMLAVEEKKIREDPQARVTELLQKVFK</sequence>
<evidence type="ECO:0000256" key="1">
    <source>
        <dbReference type="SAM" id="SignalP"/>
    </source>
</evidence>
<gene>
    <name evidence="2" type="ORF">U14_03591</name>
</gene>
<dbReference type="Pfam" id="PF13852">
    <property type="entry name" value="DUF4197"/>
    <property type="match status" value="1"/>
</dbReference>
<proteinExistence type="predicted"/>
<evidence type="ECO:0000313" key="3">
    <source>
        <dbReference type="Proteomes" id="UP000030700"/>
    </source>
</evidence>
<protein>
    <recommendedName>
        <fullName evidence="4">DUF4197 domain-containing protein</fullName>
    </recommendedName>
</protein>
<dbReference type="EMBL" id="DF820458">
    <property type="protein sequence ID" value="GAK52340.1"/>
    <property type="molecule type" value="Genomic_DNA"/>
</dbReference>
<name>A0A081BPM4_9BACT</name>
<organism evidence="2">
    <name type="scientific">Candidatus Moduliflexus flocculans</name>
    <dbReference type="NCBI Taxonomy" id="1499966"/>
    <lineage>
        <taxon>Bacteria</taxon>
        <taxon>Candidatus Moduliflexota</taxon>
        <taxon>Candidatus Moduliflexia</taxon>
        <taxon>Candidatus Moduliflexales</taxon>
        <taxon>Candidatus Moduliflexaceae</taxon>
    </lineage>
</organism>
<accession>A0A081BPM4</accession>
<keyword evidence="3" id="KW-1185">Reference proteome</keyword>
<keyword evidence="1" id="KW-0732">Signal</keyword>
<dbReference type="Proteomes" id="UP000030700">
    <property type="component" value="Unassembled WGS sequence"/>
</dbReference>
<dbReference type="InterPro" id="IPR025245">
    <property type="entry name" value="DUF4197"/>
</dbReference>
<dbReference type="HOGENOM" id="CLU_085032_1_0_0"/>